<accession>A0A1W1E9Y7</accession>
<organism evidence="2">
    <name type="scientific">hydrothermal vent metagenome</name>
    <dbReference type="NCBI Taxonomy" id="652676"/>
    <lineage>
        <taxon>unclassified sequences</taxon>
        <taxon>metagenomes</taxon>
        <taxon>ecological metagenomes</taxon>
    </lineage>
</organism>
<dbReference type="PROSITE" id="PS51354">
    <property type="entry name" value="GLUTAREDOXIN_2"/>
    <property type="match status" value="1"/>
</dbReference>
<dbReference type="PANTHER" id="PTHR34386:SF1">
    <property type="entry name" value="GLUTAREDOXIN-LIKE PROTEIN NRDH"/>
    <property type="match status" value="1"/>
</dbReference>
<evidence type="ECO:0000313" key="2">
    <source>
        <dbReference type="EMBL" id="SFV90764.1"/>
    </source>
</evidence>
<feature type="domain" description="Glutaredoxin" evidence="1">
    <location>
        <begin position="9"/>
        <end position="66"/>
    </location>
</feature>
<dbReference type="AlphaFoldDB" id="A0A1W1E9Y7"/>
<name>A0A1W1E9Y7_9ZZZZ</name>
<dbReference type="InterPro" id="IPR002109">
    <property type="entry name" value="Glutaredoxin"/>
</dbReference>
<dbReference type="InterPro" id="IPR036249">
    <property type="entry name" value="Thioredoxin-like_sf"/>
</dbReference>
<dbReference type="SUPFAM" id="SSF52833">
    <property type="entry name" value="Thioredoxin-like"/>
    <property type="match status" value="1"/>
</dbReference>
<dbReference type="CDD" id="cd02976">
    <property type="entry name" value="NrdH"/>
    <property type="match status" value="1"/>
</dbReference>
<dbReference type="Gene3D" id="3.40.30.10">
    <property type="entry name" value="Glutaredoxin"/>
    <property type="match status" value="1"/>
</dbReference>
<protein>
    <submittedName>
        <fullName evidence="2">Glutaredoxin and related proteins</fullName>
    </submittedName>
</protein>
<dbReference type="GO" id="GO:0009055">
    <property type="term" value="F:electron transfer activity"/>
    <property type="evidence" value="ECO:0007669"/>
    <property type="project" value="TreeGrafter"/>
</dbReference>
<dbReference type="Pfam" id="PF00462">
    <property type="entry name" value="Glutaredoxin"/>
    <property type="match status" value="1"/>
</dbReference>
<sequence length="80" mass="9041">MAEKKPKKIVLFTSPSCKWCTVAKEYFKKNGYKFKTIDITKDAKAAQDCERHGCRGVPVVLIGSRWICGFDQKAIEKALS</sequence>
<dbReference type="EMBL" id="FPIB01000023">
    <property type="protein sequence ID" value="SFV90764.1"/>
    <property type="molecule type" value="Genomic_DNA"/>
</dbReference>
<dbReference type="GO" id="GO:0045454">
    <property type="term" value="P:cell redox homeostasis"/>
    <property type="evidence" value="ECO:0007669"/>
    <property type="project" value="TreeGrafter"/>
</dbReference>
<dbReference type="InterPro" id="IPR051548">
    <property type="entry name" value="Grx-like_ET"/>
</dbReference>
<evidence type="ECO:0000259" key="1">
    <source>
        <dbReference type="Pfam" id="PF00462"/>
    </source>
</evidence>
<dbReference type="PANTHER" id="PTHR34386">
    <property type="entry name" value="GLUTAREDOXIN"/>
    <property type="match status" value="1"/>
</dbReference>
<proteinExistence type="predicted"/>
<reference evidence="2" key="1">
    <citation type="submission" date="2016-10" db="EMBL/GenBank/DDBJ databases">
        <authorList>
            <person name="de Groot N.N."/>
        </authorList>
    </citation>
    <scope>NUCLEOTIDE SEQUENCE</scope>
</reference>
<gene>
    <name evidence="2" type="ORF">MNB_SV-4-7</name>
</gene>